<comment type="similarity">
    <text evidence="1">Belongs to the Gfa family.</text>
</comment>
<dbReference type="Gene3D" id="3.90.1590.10">
    <property type="entry name" value="glutathione-dependent formaldehyde- activating enzyme (gfa)"/>
    <property type="match status" value="1"/>
</dbReference>
<evidence type="ECO:0000313" key="7">
    <source>
        <dbReference type="Proteomes" id="UP001553161"/>
    </source>
</evidence>
<reference evidence="6 7" key="1">
    <citation type="submission" date="2024-07" db="EMBL/GenBank/DDBJ databases">
        <authorList>
            <person name="Kang M."/>
        </authorList>
    </citation>
    <scope>NUCLEOTIDE SEQUENCE [LARGE SCALE GENOMIC DNA]</scope>
    <source>
        <strain evidence="6 7">DFM31</strain>
    </source>
</reference>
<feature type="domain" description="CENP-V/GFA" evidence="5">
    <location>
        <begin position="4"/>
        <end position="115"/>
    </location>
</feature>
<keyword evidence="7" id="KW-1185">Reference proteome</keyword>
<dbReference type="Proteomes" id="UP001553161">
    <property type="component" value="Unassembled WGS sequence"/>
</dbReference>
<protein>
    <submittedName>
        <fullName evidence="6">GFA family protein</fullName>
    </submittedName>
</protein>
<evidence type="ECO:0000256" key="1">
    <source>
        <dbReference type="ARBA" id="ARBA00005495"/>
    </source>
</evidence>
<accession>A0ABV3LAY6</accession>
<dbReference type="PANTHER" id="PTHR33337">
    <property type="entry name" value="GFA DOMAIN-CONTAINING PROTEIN"/>
    <property type="match status" value="1"/>
</dbReference>
<dbReference type="RefSeq" id="WP_366194678.1">
    <property type="nucleotide sequence ID" value="NZ_JBFBVU010000037.1"/>
</dbReference>
<evidence type="ECO:0000256" key="4">
    <source>
        <dbReference type="ARBA" id="ARBA00023239"/>
    </source>
</evidence>
<keyword evidence="3" id="KW-0862">Zinc</keyword>
<dbReference type="InterPro" id="IPR011057">
    <property type="entry name" value="Mss4-like_sf"/>
</dbReference>
<dbReference type="Pfam" id="PF04828">
    <property type="entry name" value="GFA"/>
    <property type="match status" value="1"/>
</dbReference>
<sequence length="148" mass="15516">MASTTGSCLCGAVRYTLAEAPESYGACHCGICRRWTGGIELGLQVPPGGVTFEGEDNIRTYCSSDWAERGFCGTCGSNLFWRLTAPGPMHGMMSVTAGTLDSLEGLTLTSEVYIDHKPAGHAFAGDTKKMTEADILAMVAASNPGDPT</sequence>
<dbReference type="EMBL" id="JBFBVU010000037">
    <property type="protein sequence ID" value="MEV8468721.1"/>
    <property type="molecule type" value="Genomic_DNA"/>
</dbReference>
<dbReference type="InterPro" id="IPR006913">
    <property type="entry name" value="CENP-V/GFA"/>
</dbReference>
<evidence type="ECO:0000313" key="6">
    <source>
        <dbReference type="EMBL" id="MEV8468721.1"/>
    </source>
</evidence>
<name>A0ABV3LAY6_9RHOB</name>
<evidence type="ECO:0000256" key="2">
    <source>
        <dbReference type="ARBA" id="ARBA00022723"/>
    </source>
</evidence>
<organism evidence="6 7">
    <name type="scientific">Meridianimarinicoccus marinus</name>
    <dbReference type="NCBI Taxonomy" id="3231483"/>
    <lineage>
        <taxon>Bacteria</taxon>
        <taxon>Pseudomonadati</taxon>
        <taxon>Pseudomonadota</taxon>
        <taxon>Alphaproteobacteria</taxon>
        <taxon>Rhodobacterales</taxon>
        <taxon>Paracoccaceae</taxon>
        <taxon>Meridianimarinicoccus</taxon>
    </lineage>
</organism>
<gene>
    <name evidence="6" type="ORF">AB0T83_18310</name>
</gene>
<dbReference type="PANTHER" id="PTHR33337:SF40">
    <property type="entry name" value="CENP-V_GFA DOMAIN-CONTAINING PROTEIN-RELATED"/>
    <property type="match status" value="1"/>
</dbReference>
<evidence type="ECO:0000259" key="5">
    <source>
        <dbReference type="PROSITE" id="PS51891"/>
    </source>
</evidence>
<evidence type="ECO:0000256" key="3">
    <source>
        <dbReference type="ARBA" id="ARBA00022833"/>
    </source>
</evidence>
<proteinExistence type="inferred from homology"/>
<comment type="caution">
    <text evidence="6">The sequence shown here is derived from an EMBL/GenBank/DDBJ whole genome shotgun (WGS) entry which is preliminary data.</text>
</comment>
<dbReference type="PROSITE" id="PS51891">
    <property type="entry name" value="CENP_V_GFA"/>
    <property type="match status" value="1"/>
</dbReference>
<keyword evidence="4" id="KW-0456">Lyase</keyword>
<keyword evidence="2" id="KW-0479">Metal-binding</keyword>
<dbReference type="SUPFAM" id="SSF51316">
    <property type="entry name" value="Mss4-like"/>
    <property type="match status" value="1"/>
</dbReference>